<dbReference type="Proteomes" id="UP000297866">
    <property type="component" value="Unassembled WGS sequence"/>
</dbReference>
<name>A0A4R8UJP5_9MICO</name>
<dbReference type="AlphaFoldDB" id="A0A4R8UJP5"/>
<evidence type="ECO:0000256" key="1">
    <source>
        <dbReference type="SAM" id="MobiDB-lite"/>
    </source>
</evidence>
<keyword evidence="3" id="KW-1185">Reference proteome</keyword>
<protein>
    <submittedName>
        <fullName evidence="2">Uncharacterized protein</fullName>
    </submittedName>
</protein>
<gene>
    <name evidence="2" type="ORF">E3O23_03350</name>
</gene>
<feature type="compositionally biased region" description="Low complexity" evidence="1">
    <location>
        <begin position="56"/>
        <end position="83"/>
    </location>
</feature>
<dbReference type="EMBL" id="SOEZ01000016">
    <property type="protein sequence ID" value="TFB54791.1"/>
    <property type="molecule type" value="Genomic_DNA"/>
</dbReference>
<proteinExistence type="predicted"/>
<organism evidence="2 3">
    <name type="scientific">Cryobacterium tagatosivorans</name>
    <dbReference type="NCBI Taxonomy" id="1259199"/>
    <lineage>
        <taxon>Bacteria</taxon>
        <taxon>Bacillati</taxon>
        <taxon>Actinomycetota</taxon>
        <taxon>Actinomycetes</taxon>
        <taxon>Micrococcales</taxon>
        <taxon>Microbacteriaceae</taxon>
        <taxon>Cryobacterium</taxon>
    </lineage>
</organism>
<sequence>MIDRVSGTPPTRRPRYLLRAGCAGNAGDRAGMPTRGSRGCRRGHADDGATARASRRSGWPPRRGAGRARSSPPRRPAPGSAGSCRRAGRHRSRS</sequence>
<comment type="caution">
    <text evidence="2">The sequence shown here is derived from an EMBL/GenBank/DDBJ whole genome shotgun (WGS) entry which is preliminary data.</text>
</comment>
<accession>A0A4R8UJP5</accession>
<evidence type="ECO:0000313" key="2">
    <source>
        <dbReference type="EMBL" id="TFB54791.1"/>
    </source>
</evidence>
<feature type="region of interest" description="Disordered" evidence="1">
    <location>
        <begin position="1"/>
        <end position="94"/>
    </location>
</feature>
<evidence type="ECO:0000313" key="3">
    <source>
        <dbReference type="Proteomes" id="UP000297866"/>
    </source>
</evidence>
<reference evidence="2 3" key="1">
    <citation type="submission" date="2019-03" db="EMBL/GenBank/DDBJ databases">
        <title>Genomics of glacier-inhabiting Cryobacterium strains.</title>
        <authorList>
            <person name="Liu Q."/>
            <person name="Xin Y.-H."/>
        </authorList>
    </citation>
    <scope>NUCLEOTIDE SEQUENCE [LARGE SCALE GENOMIC DNA]</scope>
    <source>
        <strain evidence="2 3">Sr47</strain>
    </source>
</reference>